<reference evidence="1" key="1">
    <citation type="journal article" date="2021" name="Proc. Natl. Acad. Sci. U.S.A.">
        <title>A Catalog of Tens of Thousands of Viruses from Human Metagenomes Reveals Hidden Associations with Chronic Diseases.</title>
        <authorList>
            <person name="Tisza M.J."/>
            <person name="Buck C.B."/>
        </authorList>
    </citation>
    <scope>NUCLEOTIDE SEQUENCE</scope>
    <source>
        <strain evidence="1">CtJ2i1</strain>
    </source>
</reference>
<proteinExistence type="predicted"/>
<dbReference type="EMBL" id="BK016182">
    <property type="protein sequence ID" value="DAG00600.1"/>
    <property type="molecule type" value="Genomic_DNA"/>
</dbReference>
<sequence length="94" mass="11308">MENVEITINDDGTKTIHMYYAVIQKENQDWSYCEINFGISNKDIPDGSLEKINTMYMNFFFEELKFYDARLCTKEEYLTSCDETKYDCQHWEVK</sequence>
<protein>
    <submittedName>
        <fullName evidence="1">Importin subunit alpha-1</fullName>
    </submittedName>
</protein>
<accession>A0A8S5V1G4</accession>
<evidence type="ECO:0000313" key="1">
    <source>
        <dbReference type="EMBL" id="DAG00600.1"/>
    </source>
</evidence>
<name>A0A8S5V1G4_9CAUD</name>
<organism evidence="1">
    <name type="scientific">Myoviridae sp. ctJ2i1</name>
    <dbReference type="NCBI Taxonomy" id="2825079"/>
    <lineage>
        <taxon>Viruses</taxon>
        <taxon>Duplodnaviria</taxon>
        <taxon>Heunggongvirae</taxon>
        <taxon>Uroviricota</taxon>
        <taxon>Caudoviricetes</taxon>
    </lineage>
</organism>